<sequence length="139" mass="15709">MGLSESVDVMCAKIDEDVRKDYGEEFPKAFKHMIITIFPPSPNMQKHVETVECAISLKHPDAVYKVCRNVGVRALCTVWDVLPEELKVFIFRIVYILFSLPKLGQAKNSASSQWRTGSENSGCQQSMGAHSYQKCFFSI</sequence>
<dbReference type="EMBL" id="BGPR01000880">
    <property type="protein sequence ID" value="GBM38850.1"/>
    <property type="molecule type" value="Genomic_DNA"/>
</dbReference>
<name>A0A4Y2FBF5_ARAVE</name>
<proteinExistence type="predicted"/>
<dbReference type="AlphaFoldDB" id="A0A4Y2FBF5"/>
<reference evidence="1 2" key="1">
    <citation type="journal article" date="2019" name="Sci. Rep.">
        <title>Orb-weaving spider Araneus ventricosus genome elucidates the spidroin gene catalogue.</title>
        <authorList>
            <person name="Kono N."/>
            <person name="Nakamura H."/>
            <person name="Ohtoshi R."/>
            <person name="Moran D.A.P."/>
            <person name="Shinohara A."/>
            <person name="Yoshida Y."/>
            <person name="Fujiwara M."/>
            <person name="Mori M."/>
            <person name="Tomita M."/>
            <person name="Arakawa K."/>
        </authorList>
    </citation>
    <scope>NUCLEOTIDE SEQUENCE [LARGE SCALE GENOMIC DNA]</scope>
</reference>
<evidence type="ECO:0000313" key="1">
    <source>
        <dbReference type="EMBL" id="GBM38850.1"/>
    </source>
</evidence>
<accession>A0A4Y2FBF5</accession>
<organism evidence="1 2">
    <name type="scientific">Araneus ventricosus</name>
    <name type="common">Orbweaver spider</name>
    <name type="synonym">Epeira ventricosa</name>
    <dbReference type="NCBI Taxonomy" id="182803"/>
    <lineage>
        <taxon>Eukaryota</taxon>
        <taxon>Metazoa</taxon>
        <taxon>Ecdysozoa</taxon>
        <taxon>Arthropoda</taxon>
        <taxon>Chelicerata</taxon>
        <taxon>Arachnida</taxon>
        <taxon>Araneae</taxon>
        <taxon>Araneomorphae</taxon>
        <taxon>Entelegynae</taxon>
        <taxon>Araneoidea</taxon>
        <taxon>Araneidae</taxon>
        <taxon>Araneus</taxon>
    </lineage>
</organism>
<dbReference type="Proteomes" id="UP000499080">
    <property type="component" value="Unassembled WGS sequence"/>
</dbReference>
<dbReference type="OrthoDB" id="6436309at2759"/>
<comment type="caution">
    <text evidence="1">The sequence shown here is derived from an EMBL/GenBank/DDBJ whole genome shotgun (WGS) entry which is preliminary data.</text>
</comment>
<protein>
    <submittedName>
        <fullName evidence="1">Uncharacterized protein</fullName>
    </submittedName>
</protein>
<gene>
    <name evidence="1" type="ORF">AVEN_49721_1</name>
</gene>
<evidence type="ECO:0000313" key="2">
    <source>
        <dbReference type="Proteomes" id="UP000499080"/>
    </source>
</evidence>
<keyword evidence="2" id="KW-1185">Reference proteome</keyword>